<dbReference type="NCBIfam" id="TIGR02532">
    <property type="entry name" value="IV_pilin_GFxxxE"/>
    <property type="match status" value="1"/>
</dbReference>
<evidence type="ECO:0000313" key="4">
    <source>
        <dbReference type="Proteomes" id="UP001230807"/>
    </source>
</evidence>
<protein>
    <submittedName>
        <fullName evidence="3">Prepilin-type N-terminal cleavage/methylation domain-containing protein</fullName>
    </submittedName>
</protein>
<comment type="subcellular location">
    <subcellularLocation>
        <location evidence="1">Cell surface</location>
    </subcellularLocation>
</comment>
<sequence length="145" mass="16160">MRRDGYTLIETAAVLVILALLLLMATPVVRSMDRLALFDFTEALVSDIAEVGQAPYVASDGSCVPRLRWYLKERRYQIACGTTPIVSRVVPEGVDLSLPTNSEIVFSRTAATYAGQWKFYSGTTMVTLKFRMGTYEPEVLRVEGK</sequence>
<reference evidence="3 4" key="1">
    <citation type="submission" date="2023-06" db="EMBL/GenBank/DDBJ databases">
        <title>Influencing factors and mechanism of Cr(VI) reduction by facultative anaerobic Exiguobacterium sp. PY14.</title>
        <authorList>
            <person name="Zou L."/>
        </authorList>
    </citation>
    <scope>NUCLEOTIDE SEQUENCE [LARGE SCALE GENOMIC DNA]</scope>
    <source>
        <strain evidence="3 4">PY14</strain>
    </source>
</reference>
<name>A0ABT7MQ64_9BACL</name>
<proteinExistence type="predicted"/>
<evidence type="ECO:0000313" key="3">
    <source>
        <dbReference type="EMBL" id="MDL5377341.1"/>
    </source>
</evidence>
<accession>A0ABT7MQ64</accession>
<dbReference type="EMBL" id="JASWER010000007">
    <property type="protein sequence ID" value="MDL5377341.1"/>
    <property type="molecule type" value="Genomic_DNA"/>
</dbReference>
<dbReference type="Pfam" id="PF07963">
    <property type="entry name" value="N_methyl"/>
    <property type="match status" value="1"/>
</dbReference>
<comment type="caution">
    <text evidence="3">The sequence shown here is derived from an EMBL/GenBank/DDBJ whole genome shotgun (WGS) entry which is preliminary data.</text>
</comment>
<gene>
    <name evidence="3" type="ORF">QR695_10025</name>
</gene>
<organism evidence="3 4">
    <name type="scientific">Exiguobacterium mexicanum</name>
    <dbReference type="NCBI Taxonomy" id="340146"/>
    <lineage>
        <taxon>Bacteria</taxon>
        <taxon>Bacillati</taxon>
        <taxon>Bacillota</taxon>
        <taxon>Bacilli</taxon>
        <taxon>Bacillales</taxon>
        <taxon>Bacillales Family XII. Incertae Sedis</taxon>
        <taxon>Exiguobacterium</taxon>
    </lineage>
</organism>
<evidence type="ECO:0000256" key="1">
    <source>
        <dbReference type="ARBA" id="ARBA00004241"/>
    </source>
</evidence>
<dbReference type="Proteomes" id="UP001230807">
    <property type="component" value="Unassembled WGS sequence"/>
</dbReference>
<keyword evidence="4" id="KW-1185">Reference proteome</keyword>
<dbReference type="RefSeq" id="WP_029595260.1">
    <property type="nucleotide sequence ID" value="NZ_CP183077.1"/>
</dbReference>
<evidence type="ECO:0000256" key="2">
    <source>
        <dbReference type="ARBA" id="ARBA00023287"/>
    </source>
</evidence>
<keyword evidence="2" id="KW-0178">Competence</keyword>
<dbReference type="InterPro" id="IPR012902">
    <property type="entry name" value="N_methyl_site"/>
</dbReference>